<feature type="domain" description="Crossover junction endonuclease MUS81-like HHH" evidence="1">
    <location>
        <begin position="40"/>
        <end position="84"/>
    </location>
</feature>
<dbReference type="Pfam" id="PF14716">
    <property type="entry name" value="HHH_8"/>
    <property type="match status" value="1"/>
</dbReference>
<accession>A0A0S3TEE2</accession>
<proteinExistence type="predicted"/>
<dbReference type="EMBL" id="AP015557">
    <property type="protein sequence ID" value="BAU03497.1"/>
    <property type="molecule type" value="Genomic_DNA"/>
</dbReference>
<name>A0A0S3TEE2_PHAAN</name>
<evidence type="ECO:0000313" key="2">
    <source>
        <dbReference type="EMBL" id="BAU03497.1"/>
    </source>
</evidence>
<dbReference type="InterPro" id="IPR010996">
    <property type="entry name" value="HHH_MUS81"/>
</dbReference>
<dbReference type="SUPFAM" id="SSF47802">
    <property type="entry name" value="DNA polymerase beta, N-terminal domain-like"/>
    <property type="match status" value="1"/>
</dbReference>
<organism evidence="2">
    <name type="scientific">Vigna angularis var. angularis</name>
    <dbReference type="NCBI Taxonomy" id="157739"/>
    <lineage>
        <taxon>Eukaryota</taxon>
        <taxon>Viridiplantae</taxon>
        <taxon>Streptophyta</taxon>
        <taxon>Embryophyta</taxon>
        <taxon>Tracheophyta</taxon>
        <taxon>Spermatophyta</taxon>
        <taxon>Magnoliopsida</taxon>
        <taxon>eudicotyledons</taxon>
        <taxon>Gunneridae</taxon>
        <taxon>Pentapetalae</taxon>
        <taxon>rosids</taxon>
        <taxon>fabids</taxon>
        <taxon>Fabales</taxon>
        <taxon>Fabaceae</taxon>
        <taxon>Papilionoideae</taxon>
        <taxon>50 kb inversion clade</taxon>
        <taxon>NPAAA clade</taxon>
        <taxon>indigoferoid/millettioid clade</taxon>
        <taxon>Phaseoleae</taxon>
        <taxon>Vigna</taxon>
    </lineage>
</organism>
<evidence type="ECO:0000259" key="1">
    <source>
        <dbReference type="Pfam" id="PF14716"/>
    </source>
</evidence>
<gene>
    <name evidence="2" type="primary">Vigan.UMG117900</name>
    <name evidence="2" type="ORF">VIGAN_UM117900</name>
</gene>
<sequence>MDKQTNSCAYISNLVTLPIGPQHLDSESDDCSYLSWSRCLKALGDDRRSFSYYKAIAVIEKLPFKIESADQINNLPSIGKSLKDHELESAAAVVQVLKSDAAMLVQFPWSALYHSSW</sequence>
<dbReference type="InterPro" id="IPR027421">
    <property type="entry name" value="DNA_pol_lamdba_lyase_dom_sf"/>
</dbReference>
<reference evidence="2" key="1">
    <citation type="journal article" date="2015" name="Sci. Rep.">
        <title>The power of single molecule real-time sequencing technology in the de novo assembly of a eukaryotic genome.</title>
        <authorList>
            <person name="Sakai H."/>
            <person name="Naito K."/>
            <person name="Ogiso-Tanaka E."/>
            <person name="Takahashi Y."/>
            <person name="Iseki K."/>
            <person name="Muto C."/>
            <person name="Satou K."/>
            <person name="Teruya K."/>
            <person name="Shiroma A."/>
            <person name="Shimoji M."/>
            <person name="Hirano T."/>
            <person name="Itoh T."/>
            <person name="Kaga A."/>
            <person name="Tomooka N."/>
        </authorList>
    </citation>
    <scope>NUCLEOTIDE SEQUENCE</scope>
</reference>
<protein>
    <recommendedName>
        <fullName evidence="1">Crossover junction endonuclease MUS81-like HHH domain-containing protein</fullName>
    </recommendedName>
</protein>
<dbReference type="AlphaFoldDB" id="A0A0S3TEE2"/>
<dbReference type="Gene3D" id="1.10.150.110">
    <property type="entry name" value="DNA polymerase beta, N-terminal domain-like"/>
    <property type="match status" value="1"/>
</dbReference>